<gene>
    <name evidence="1" type="ORF">ORD21_16015</name>
</gene>
<protein>
    <submittedName>
        <fullName evidence="1">Uncharacterized protein</fullName>
    </submittedName>
</protein>
<dbReference type="RefSeq" id="WP_317641459.1">
    <property type="nucleotide sequence ID" value="NZ_JAPMIV010000046.1"/>
</dbReference>
<reference evidence="1 2" key="1">
    <citation type="submission" date="2022-11" db="EMBL/GenBank/DDBJ databases">
        <title>Deinococcus ZS9-10, Low Temperature and Draught-tolerating, UV-resistant Bacteria from Continental Antarctica.</title>
        <authorList>
            <person name="Cheng L."/>
        </authorList>
    </citation>
    <scope>NUCLEOTIDE SEQUENCE [LARGE SCALE GENOMIC DNA]</scope>
    <source>
        <strain evidence="1 2">ZS9-10</strain>
    </source>
</reference>
<dbReference type="Proteomes" id="UP001276150">
    <property type="component" value="Unassembled WGS sequence"/>
</dbReference>
<accession>A0ABU4DUL9</accession>
<dbReference type="EMBL" id="JAPMIV010000046">
    <property type="protein sequence ID" value="MDV6376106.1"/>
    <property type="molecule type" value="Genomic_DNA"/>
</dbReference>
<proteinExistence type="predicted"/>
<evidence type="ECO:0000313" key="1">
    <source>
        <dbReference type="EMBL" id="MDV6376106.1"/>
    </source>
</evidence>
<comment type="caution">
    <text evidence="1">The sequence shown here is derived from an EMBL/GenBank/DDBJ whole genome shotgun (WGS) entry which is preliminary data.</text>
</comment>
<evidence type="ECO:0000313" key="2">
    <source>
        <dbReference type="Proteomes" id="UP001276150"/>
    </source>
</evidence>
<keyword evidence="2" id="KW-1185">Reference proteome</keyword>
<sequence>MNTNTPRALSRTWAAHVIYRECSVITGTADYTVTMTRTADGFAATVNGQPVGVLDAARILGSAERLTVTAETLDTPPTIGNAGGCELHKVLGRLGFRDHYLTAGEALGRAVPSLAALTAQDAYTVRDYARGQWGMTA</sequence>
<name>A0ABU4DUL9_9DEIO</name>
<organism evidence="1 2">
    <name type="scientific">Deinococcus arenicola</name>
    <dbReference type="NCBI Taxonomy" id="2994950"/>
    <lineage>
        <taxon>Bacteria</taxon>
        <taxon>Thermotogati</taxon>
        <taxon>Deinococcota</taxon>
        <taxon>Deinococci</taxon>
        <taxon>Deinococcales</taxon>
        <taxon>Deinococcaceae</taxon>
        <taxon>Deinococcus</taxon>
    </lineage>
</organism>